<dbReference type="Proteomes" id="UP000076722">
    <property type="component" value="Unassembled WGS sequence"/>
</dbReference>
<proteinExistence type="predicted"/>
<evidence type="ECO:0000313" key="1">
    <source>
        <dbReference type="EMBL" id="KZS95255.1"/>
    </source>
</evidence>
<accession>A0A164WQ95</accession>
<keyword evidence="2" id="KW-1185">Reference proteome</keyword>
<dbReference type="EMBL" id="KV419402">
    <property type="protein sequence ID" value="KZS95255.1"/>
    <property type="molecule type" value="Genomic_DNA"/>
</dbReference>
<reference evidence="1 2" key="1">
    <citation type="journal article" date="2016" name="Mol. Biol. Evol.">
        <title>Comparative Genomics of Early-Diverging Mushroom-Forming Fungi Provides Insights into the Origins of Lignocellulose Decay Capabilities.</title>
        <authorList>
            <person name="Nagy L.G."/>
            <person name="Riley R."/>
            <person name="Tritt A."/>
            <person name="Adam C."/>
            <person name="Daum C."/>
            <person name="Floudas D."/>
            <person name="Sun H."/>
            <person name="Yadav J.S."/>
            <person name="Pangilinan J."/>
            <person name="Larsson K.H."/>
            <person name="Matsuura K."/>
            <person name="Barry K."/>
            <person name="Labutti K."/>
            <person name="Kuo R."/>
            <person name="Ohm R.A."/>
            <person name="Bhattacharya S.S."/>
            <person name="Shirouzu T."/>
            <person name="Yoshinaga Y."/>
            <person name="Martin F.M."/>
            <person name="Grigoriev I.V."/>
            <person name="Hibbett D.S."/>
        </authorList>
    </citation>
    <scope>NUCLEOTIDE SEQUENCE [LARGE SCALE GENOMIC DNA]</scope>
    <source>
        <strain evidence="1 2">HHB9708</strain>
    </source>
</reference>
<evidence type="ECO:0000313" key="2">
    <source>
        <dbReference type="Proteomes" id="UP000076722"/>
    </source>
</evidence>
<gene>
    <name evidence="1" type="ORF">SISNIDRAFT_543575</name>
</gene>
<name>A0A164WQ95_9AGAM</name>
<protein>
    <submittedName>
        <fullName evidence="1">Uncharacterized protein</fullName>
    </submittedName>
</protein>
<sequence>MLMNIPEPSLLHGTGSPELSREYIRPVLIAHPDPERARMNDDRKNVADGLWPAPYLNSPTGKANSRLDHLDGGQVKEWNGESECRINRAFTLESLLLCIPPQVIAQALETLDMSVEIEAELETNSRSISGPFWVWVRDEYGTLFDLESSTLPVPCKS</sequence>
<organism evidence="1 2">
    <name type="scientific">Sistotremastrum niveocremeum HHB9708</name>
    <dbReference type="NCBI Taxonomy" id="1314777"/>
    <lineage>
        <taxon>Eukaryota</taxon>
        <taxon>Fungi</taxon>
        <taxon>Dikarya</taxon>
        <taxon>Basidiomycota</taxon>
        <taxon>Agaricomycotina</taxon>
        <taxon>Agaricomycetes</taxon>
        <taxon>Sistotremastrales</taxon>
        <taxon>Sistotremastraceae</taxon>
        <taxon>Sertulicium</taxon>
        <taxon>Sertulicium niveocremeum</taxon>
    </lineage>
</organism>
<dbReference type="AlphaFoldDB" id="A0A164WQ95"/>